<protein>
    <submittedName>
        <fullName evidence="2">Uncharacterized protein</fullName>
    </submittedName>
</protein>
<dbReference type="Proteomes" id="UP000092460">
    <property type="component" value="Unassembled WGS sequence"/>
</dbReference>
<keyword evidence="1" id="KW-1133">Transmembrane helix</keyword>
<evidence type="ECO:0000313" key="3">
    <source>
        <dbReference type="Proteomes" id="UP000092460"/>
    </source>
</evidence>
<dbReference type="PROSITE" id="PS51257">
    <property type="entry name" value="PROKAR_LIPOPROTEIN"/>
    <property type="match status" value="1"/>
</dbReference>
<dbReference type="AlphaFoldDB" id="A0A1B0B0A8"/>
<keyword evidence="1" id="KW-0812">Transmembrane</keyword>
<dbReference type="VEuPathDB" id="VectorBase:GPPI014579"/>
<name>A0A1B0B0A8_9MUSC</name>
<reference evidence="2" key="2">
    <citation type="submission" date="2020-05" db="UniProtKB">
        <authorList>
            <consortium name="EnsemblMetazoa"/>
        </authorList>
    </citation>
    <scope>IDENTIFICATION</scope>
    <source>
        <strain evidence="2">IAEA</strain>
    </source>
</reference>
<evidence type="ECO:0000313" key="2">
    <source>
        <dbReference type="EnsemblMetazoa" id="GPPI014579-PA"/>
    </source>
</evidence>
<proteinExistence type="predicted"/>
<sequence>MTYHHRPLNLKYLPMLAMSSSCAAAWYNLFQVIVFIGLYLQMRLLYLRLRPRYSSSLPLWPAGTRGLIRCLLLSRAEVLLVAQQPIGATLEPVDVEVIRCNLAVSLDGAAVATIAPLAVPLRNVKICSDSIGGASISIGIAPELVVIIGYGCVEADELAIVTICNVCGGESVVSVQGGDVWGGIDDLRLFTKR</sequence>
<organism evidence="2 3">
    <name type="scientific">Glossina palpalis gambiensis</name>
    <dbReference type="NCBI Taxonomy" id="67801"/>
    <lineage>
        <taxon>Eukaryota</taxon>
        <taxon>Metazoa</taxon>
        <taxon>Ecdysozoa</taxon>
        <taxon>Arthropoda</taxon>
        <taxon>Hexapoda</taxon>
        <taxon>Insecta</taxon>
        <taxon>Pterygota</taxon>
        <taxon>Neoptera</taxon>
        <taxon>Endopterygota</taxon>
        <taxon>Diptera</taxon>
        <taxon>Brachycera</taxon>
        <taxon>Muscomorpha</taxon>
        <taxon>Hippoboscoidea</taxon>
        <taxon>Glossinidae</taxon>
        <taxon>Glossina</taxon>
    </lineage>
</organism>
<feature type="transmembrane region" description="Helical" evidence="1">
    <location>
        <begin position="12"/>
        <end position="40"/>
    </location>
</feature>
<reference evidence="3" key="1">
    <citation type="submission" date="2015-01" db="EMBL/GenBank/DDBJ databases">
        <authorList>
            <person name="Aksoy S."/>
            <person name="Warren W."/>
            <person name="Wilson R.K."/>
        </authorList>
    </citation>
    <scope>NUCLEOTIDE SEQUENCE [LARGE SCALE GENOMIC DNA]</scope>
    <source>
        <strain evidence="3">IAEA</strain>
    </source>
</reference>
<dbReference type="EMBL" id="JXJN01006641">
    <property type="status" value="NOT_ANNOTATED_CDS"/>
    <property type="molecule type" value="Genomic_DNA"/>
</dbReference>
<dbReference type="EnsemblMetazoa" id="GPPI014579-RA">
    <property type="protein sequence ID" value="GPPI014579-PA"/>
    <property type="gene ID" value="GPPI014579"/>
</dbReference>
<keyword evidence="3" id="KW-1185">Reference proteome</keyword>
<evidence type="ECO:0000256" key="1">
    <source>
        <dbReference type="SAM" id="Phobius"/>
    </source>
</evidence>
<accession>A0A1B0B0A8</accession>
<keyword evidence="1" id="KW-0472">Membrane</keyword>